<keyword evidence="2" id="KW-1185">Reference proteome</keyword>
<dbReference type="InterPro" id="IPR047111">
    <property type="entry name" value="YbaP-like"/>
</dbReference>
<name>A0ABW2IIB7_9PROT</name>
<dbReference type="Pfam" id="PF01963">
    <property type="entry name" value="TraB_PrgY_gumN"/>
    <property type="match status" value="1"/>
</dbReference>
<dbReference type="Proteomes" id="UP001596492">
    <property type="component" value="Unassembled WGS sequence"/>
</dbReference>
<dbReference type="PROSITE" id="PS51257">
    <property type="entry name" value="PROKAR_LIPOPROTEIN"/>
    <property type="match status" value="1"/>
</dbReference>
<dbReference type="PANTHER" id="PTHR40590:SF1">
    <property type="entry name" value="CYTOPLASMIC PROTEIN"/>
    <property type="match status" value="1"/>
</dbReference>
<gene>
    <name evidence="1" type="ORF">ACFQS8_03480</name>
</gene>
<comment type="caution">
    <text evidence="1">The sequence shown here is derived from an EMBL/GenBank/DDBJ whole genome shotgun (WGS) entry which is preliminary data.</text>
</comment>
<evidence type="ECO:0000313" key="1">
    <source>
        <dbReference type="EMBL" id="MFC7290668.1"/>
    </source>
</evidence>
<reference evidence="2" key="1">
    <citation type="journal article" date="2019" name="Int. J. Syst. Evol. Microbiol.">
        <title>The Global Catalogue of Microorganisms (GCM) 10K type strain sequencing project: providing services to taxonomists for standard genome sequencing and annotation.</title>
        <authorList>
            <consortium name="The Broad Institute Genomics Platform"/>
            <consortium name="The Broad Institute Genome Sequencing Center for Infectious Disease"/>
            <person name="Wu L."/>
            <person name="Ma J."/>
        </authorList>
    </citation>
    <scope>NUCLEOTIDE SEQUENCE [LARGE SCALE GENOMIC DNA]</scope>
    <source>
        <strain evidence="2">CCUG 51308</strain>
    </source>
</reference>
<evidence type="ECO:0000313" key="2">
    <source>
        <dbReference type="Proteomes" id="UP001596492"/>
    </source>
</evidence>
<organism evidence="1 2">
    <name type="scientific">Hirschia litorea</name>
    <dbReference type="NCBI Taxonomy" id="1199156"/>
    <lineage>
        <taxon>Bacteria</taxon>
        <taxon>Pseudomonadati</taxon>
        <taxon>Pseudomonadota</taxon>
        <taxon>Alphaproteobacteria</taxon>
        <taxon>Hyphomonadales</taxon>
        <taxon>Hyphomonadaceae</taxon>
        <taxon>Hirschia</taxon>
    </lineage>
</organism>
<dbReference type="CDD" id="cd14789">
    <property type="entry name" value="Tiki"/>
    <property type="match status" value="1"/>
</dbReference>
<proteinExistence type="predicted"/>
<dbReference type="RefSeq" id="WP_382165749.1">
    <property type="nucleotide sequence ID" value="NZ_JBHTBR010000002.1"/>
</dbReference>
<dbReference type="EMBL" id="JBHTBR010000002">
    <property type="protein sequence ID" value="MFC7290668.1"/>
    <property type="molecule type" value="Genomic_DNA"/>
</dbReference>
<dbReference type="InterPro" id="IPR002816">
    <property type="entry name" value="TraB/PrgY/GumN_fam"/>
</dbReference>
<protein>
    <submittedName>
        <fullName evidence="1">TraB/GumN family protein</fullName>
    </submittedName>
</protein>
<sequence>MLKQFLSVSATVIACLTLPACSQKIEKEEVSVSEPVVLKAAALENGEGPALWKTGDADTTVYLFGTVHVLPPSLQWRTEAFETAFSRSDVVYFEADVSGEDASLARAVAKLGFMPVGKDLFSLLNANDADALKVAAAELNFPTAAVAKMQPWFAAMMIVMQAIVAEGQDPESGVENILVPEAKIANKELRYFETAEQQLSFMANLDEDVQVNLLMETVRQIESIGSSIIEMDNAWVVGDIATLEKIVLSDPSMASEELMDVMLVKRNANWTVEINKLIEKEEGVFFIAVGAAHLVGKDSVVSMLKDAGISVTRVQ</sequence>
<dbReference type="PANTHER" id="PTHR40590">
    <property type="entry name" value="CYTOPLASMIC PROTEIN-RELATED"/>
    <property type="match status" value="1"/>
</dbReference>
<accession>A0ABW2IIB7</accession>